<evidence type="ECO:0000313" key="1">
    <source>
        <dbReference type="EMBL" id="ESK84586.1"/>
    </source>
</evidence>
<name>V2WVK6_MONRO</name>
<proteinExistence type="predicted"/>
<feature type="non-terminal residue" evidence="1">
    <location>
        <position position="95"/>
    </location>
</feature>
<accession>V2WVK6</accession>
<dbReference type="AlphaFoldDB" id="V2WVK6"/>
<organism evidence="1 2">
    <name type="scientific">Moniliophthora roreri (strain MCA 2997)</name>
    <name type="common">Cocoa frosty pod rot fungus</name>
    <name type="synonym">Crinipellis roreri</name>
    <dbReference type="NCBI Taxonomy" id="1381753"/>
    <lineage>
        <taxon>Eukaryota</taxon>
        <taxon>Fungi</taxon>
        <taxon>Dikarya</taxon>
        <taxon>Basidiomycota</taxon>
        <taxon>Agaricomycotina</taxon>
        <taxon>Agaricomycetes</taxon>
        <taxon>Agaricomycetidae</taxon>
        <taxon>Agaricales</taxon>
        <taxon>Marasmiineae</taxon>
        <taxon>Marasmiaceae</taxon>
        <taxon>Moniliophthora</taxon>
    </lineage>
</organism>
<sequence>MTSRSLRPTRPSNEAVQPVPAVEHGACLFELFGSFTGGRYWKGPGSQVQECPKAEAESNLPWSTLSISSLDSTPILRILRNIVSLICAPVNRFTC</sequence>
<dbReference type="KEGG" id="mrr:Moror_13351"/>
<dbReference type="Proteomes" id="UP000017559">
    <property type="component" value="Unassembled WGS sequence"/>
</dbReference>
<reference evidence="1 2" key="1">
    <citation type="journal article" date="2014" name="BMC Genomics">
        <title>Genome and secretome analysis of the hemibiotrophic fungal pathogen, Moniliophthora roreri, which causes frosty pod rot disease of cacao: mechanisms of the biotrophic and necrotrophic phases.</title>
        <authorList>
            <person name="Meinhardt L.W."/>
            <person name="Costa G.G.L."/>
            <person name="Thomazella D.P.T."/>
            <person name="Teixeira P.J.P.L."/>
            <person name="Carazzolle M.F."/>
            <person name="Schuster S.C."/>
            <person name="Carlson J.E."/>
            <person name="Guiltinan M.J."/>
            <person name="Mieczkowski P."/>
            <person name="Farmer A."/>
            <person name="Ramaraj T."/>
            <person name="Crozier J."/>
            <person name="Davis R.E."/>
            <person name="Shao J."/>
            <person name="Melnick R.L."/>
            <person name="Pereira G.A.G."/>
            <person name="Bailey B.A."/>
        </authorList>
    </citation>
    <scope>NUCLEOTIDE SEQUENCE [LARGE SCALE GENOMIC DNA]</scope>
    <source>
        <strain evidence="1 2">MCA 2997</strain>
    </source>
</reference>
<comment type="caution">
    <text evidence="1">The sequence shown here is derived from an EMBL/GenBank/DDBJ whole genome shotgun (WGS) entry which is preliminary data.</text>
</comment>
<dbReference type="EMBL" id="AWSO01001274">
    <property type="protein sequence ID" value="ESK84586.1"/>
    <property type="molecule type" value="Genomic_DNA"/>
</dbReference>
<gene>
    <name evidence="1" type="ORF">Moror_13351</name>
</gene>
<keyword evidence="2" id="KW-1185">Reference proteome</keyword>
<evidence type="ECO:0000313" key="2">
    <source>
        <dbReference type="Proteomes" id="UP000017559"/>
    </source>
</evidence>
<dbReference type="HOGENOM" id="CLU_2378434_0_0_1"/>
<protein>
    <submittedName>
        <fullName evidence="1">Uncharacterized protein</fullName>
    </submittedName>
</protein>